<dbReference type="SMART" id="SM00450">
    <property type="entry name" value="RHOD"/>
    <property type="match status" value="2"/>
</dbReference>
<dbReference type="RefSeq" id="XP_064770403.1">
    <property type="nucleotide sequence ID" value="XM_064913893.1"/>
</dbReference>
<dbReference type="InterPro" id="IPR001763">
    <property type="entry name" value="Rhodanese-like_dom"/>
</dbReference>
<feature type="domain" description="Rhodanese" evidence="3">
    <location>
        <begin position="28"/>
        <end position="144"/>
    </location>
</feature>
<dbReference type="CDD" id="cd01449">
    <property type="entry name" value="TST_Repeat_2"/>
    <property type="match status" value="1"/>
</dbReference>
<dbReference type="Proteomes" id="UP001498771">
    <property type="component" value="Unassembled WGS sequence"/>
</dbReference>
<evidence type="ECO:0000259" key="3">
    <source>
        <dbReference type="PROSITE" id="PS50206"/>
    </source>
</evidence>
<dbReference type="InterPro" id="IPR036873">
    <property type="entry name" value="Rhodanese-like_dom_sf"/>
</dbReference>
<keyword evidence="1" id="KW-0808">Transferase</keyword>
<name>A0ABR1FC12_9ASCO</name>
<dbReference type="PANTHER" id="PTHR11364">
    <property type="entry name" value="THIOSULFATE SULFERTANSFERASE"/>
    <property type="match status" value="1"/>
</dbReference>
<dbReference type="InterPro" id="IPR045078">
    <property type="entry name" value="TST/MPST-like"/>
</dbReference>
<protein>
    <submittedName>
        <fullName evidence="4">Rhodanese-like domain-containing protein</fullName>
    </submittedName>
</protein>
<proteinExistence type="predicted"/>
<dbReference type="PANTHER" id="PTHR11364:SF27">
    <property type="entry name" value="SULFURTRANSFERASE"/>
    <property type="match status" value="1"/>
</dbReference>
<keyword evidence="5" id="KW-1185">Reference proteome</keyword>
<dbReference type="GeneID" id="90039405"/>
<evidence type="ECO:0000313" key="4">
    <source>
        <dbReference type="EMBL" id="KAK7207370.1"/>
    </source>
</evidence>
<dbReference type="SUPFAM" id="SSF52821">
    <property type="entry name" value="Rhodanese/Cell cycle control phosphatase"/>
    <property type="match status" value="2"/>
</dbReference>
<evidence type="ECO:0000313" key="5">
    <source>
        <dbReference type="Proteomes" id="UP001498771"/>
    </source>
</evidence>
<dbReference type="EMBL" id="JBBJBU010000001">
    <property type="protein sequence ID" value="KAK7207370.1"/>
    <property type="molecule type" value="Genomic_DNA"/>
</dbReference>
<accession>A0ABR1FC12</accession>
<comment type="caution">
    <text evidence="4">The sequence shown here is derived from an EMBL/GenBank/DDBJ whole genome shotgun (WGS) entry which is preliminary data.</text>
</comment>
<dbReference type="PROSITE" id="PS50206">
    <property type="entry name" value="RHODANESE_3"/>
    <property type="match status" value="2"/>
</dbReference>
<reference evidence="4 5" key="1">
    <citation type="submission" date="2024-03" db="EMBL/GenBank/DDBJ databases">
        <title>Genome-scale model development and genomic sequencing of the oleaginous clade Lipomyces.</title>
        <authorList>
            <consortium name="Lawrence Berkeley National Laboratory"/>
            <person name="Czajka J.J."/>
            <person name="Han Y."/>
            <person name="Kim J."/>
            <person name="Mondo S.J."/>
            <person name="Hofstad B.A."/>
            <person name="Robles A."/>
            <person name="Haridas S."/>
            <person name="Riley R."/>
            <person name="LaButti K."/>
            <person name="Pangilinan J."/>
            <person name="Andreopoulos W."/>
            <person name="Lipzen A."/>
            <person name="Yan J."/>
            <person name="Wang M."/>
            <person name="Ng V."/>
            <person name="Grigoriev I.V."/>
            <person name="Spatafora J.W."/>
            <person name="Magnuson J.K."/>
            <person name="Baker S.E."/>
            <person name="Pomraning K.R."/>
        </authorList>
    </citation>
    <scope>NUCLEOTIDE SEQUENCE [LARGE SCALE GENOMIC DNA]</scope>
    <source>
        <strain evidence="4 5">Phaff 52-87</strain>
    </source>
</reference>
<dbReference type="Pfam" id="PF00581">
    <property type="entry name" value="Rhodanese"/>
    <property type="match status" value="1"/>
</dbReference>
<dbReference type="CDD" id="cd01448">
    <property type="entry name" value="TST_Repeat_1"/>
    <property type="match status" value="1"/>
</dbReference>
<evidence type="ECO:0000256" key="2">
    <source>
        <dbReference type="ARBA" id="ARBA00022737"/>
    </source>
</evidence>
<organism evidence="4 5">
    <name type="scientific">Myxozyma melibiosi</name>
    <dbReference type="NCBI Taxonomy" id="54550"/>
    <lineage>
        <taxon>Eukaryota</taxon>
        <taxon>Fungi</taxon>
        <taxon>Dikarya</taxon>
        <taxon>Ascomycota</taxon>
        <taxon>Saccharomycotina</taxon>
        <taxon>Lipomycetes</taxon>
        <taxon>Lipomycetales</taxon>
        <taxon>Lipomycetaceae</taxon>
        <taxon>Myxozyma</taxon>
    </lineage>
</organism>
<gene>
    <name evidence="4" type="ORF">BZA70DRAFT_286729</name>
</gene>
<keyword evidence="2" id="KW-0677">Repeat</keyword>
<dbReference type="Gene3D" id="3.40.250.10">
    <property type="entry name" value="Rhodanese-like domain"/>
    <property type="match status" value="2"/>
</dbReference>
<evidence type="ECO:0000256" key="1">
    <source>
        <dbReference type="ARBA" id="ARBA00022679"/>
    </source>
</evidence>
<sequence length="309" mass="34223">MSKIRAPSRILLDQILTPKAYTSLRKTSGQRIVPLDATWYLPNAGRNGKEEFLAERLPGARFFDIDEVKDANSRFPHMLPSVEVFNKAMSDLGLSREDILVVYDKQGNFSAPRLLWTLKVFQHPSAYILDNYPAYKSAGLELDTTKLASVEDAVTEKGSYESPGLQEEKVVGFTDLKQVVIEPLFRQKFNIIDARPHGRFTGEDPEPRPGLPSGHIPDAISIPFNEVLDAETKEFKDPQALADLFLSKGVDPDKTTIAMCGTGVTACVLETALNRAGLVSSDKSIIVYDGSWTEWAQRTGGKYIVSGEK</sequence>
<feature type="domain" description="Rhodanese" evidence="3">
    <location>
        <begin position="185"/>
        <end position="304"/>
    </location>
</feature>